<dbReference type="PANTHER" id="PTHR28080:SF1">
    <property type="entry name" value="PEROXISOMAL BIOGENESIS FACTOR 3"/>
    <property type="match status" value="1"/>
</dbReference>
<name>A0A167KKB0_CALVF</name>
<organism evidence="2 3">
    <name type="scientific">Calocera viscosa (strain TUFC12733)</name>
    <dbReference type="NCBI Taxonomy" id="1330018"/>
    <lineage>
        <taxon>Eukaryota</taxon>
        <taxon>Fungi</taxon>
        <taxon>Dikarya</taxon>
        <taxon>Basidiomycota</taxon>
        <taxon>Agaricomycotina</taxon>
        <taxon>Dacrymycetes</taxon>
        <taxon>Dacrymycetales</taxon>
        <taxon>Dacrymycetaceae</taxon>
        <taxon>Calocera</taxon>
    </lineage>
</organism>
<proteinExistence type="predicted"/>
<dbReference type="OrthoDB" id="45930at2759"/>
<dbReference type="GO" id="GO:0005778">
    <property type="term" value="C:peroxisomal membrane"/>
    <property type="evidence" value="ECO:0007669"/>
    <property type="project" value="InterPro"/>
</dbReference>
<evidence type="ECO:0008006" key="4">
    <source>
        <dbReference type="Google" id="ProtNLM"/>
    </source>
</evidence>
<dbReference type="InterPro" id="IPR006966">
    <property type="entry name" value="Peroxin-3"/>
</dbReference>
<dbReference type="EMBL" id="KV417293">
    <property type="protein sequence ID" value="KZO94729.1"/>
    <property type="molecule type" value="Genomic_DNA"/>
</dbReference>
<gene>
    <name evidence="2" type="ORF">CALVIDRAFT_599787</name>
</gene>
<dbReference type="AlphaFoldDB" id="A0A167KKB0"/>
<evidence type="ECO:0000313" key="3">
    <source>
        <dbReference type="Proteomes" id="UP000076738"/>
    </source>
</evidence>
<feature type="region of interest" description="Disordered" evidence="1">
    <location>
        <begin position="92"/>
        <end position="141"/>
    </location>
</feature>
<dbReference type="STRING" id="1330018.A0A167KKB0"/>
<sequence length="573" mass="63075">MFTRVKNFVYERRHTIGALAGVAAGVYVVKEYVSDRIAELREGVMEEMEAKNNLRRRFEQNQDDCAFTVEALLPTFATDILREMDVERISQQLSSLRDSSRLSMGSSTSSIGPSSQGSPTSPAVQPERGRPREPQPAVDTTMIAPVMPVLSGATPATEHPPAHLGASYASVATTATTGTVESAESWVQQFEASRLDAPGRPDGGQRNSSLSTRGTSPPYSGSTDHSGEDGSVMTGSMISTGGSEGEISGVFVPSVQVESSDEASGAESRPPVRRQTKAELWNEMKILTFTRLLTIIYTTSLLTILSRIQLNILGRQKYVDHVLQLEAEQRATGHDPVMELLYAWVYGDEARLWPEQWEKEGIDREWMTTELERRYLTFSWWLLHVGWKEVGERVRKAVEAVFEPVSPRQRLRPEEVERLVEEVRKRVEFDTDDRTKRVNFLSILLPSTASDASYVLSQNGLSPPELEPCLQHLLTETASLLSAPEIDGVLGECFDSATRACFSALEPGLRSADAGKGGGEGARLASVLPVVSKWAREEVFVIPNLFVQAINEVRELEGVAAIIWAACEDSVAS</sequence>
<feature type="region of interest" description="Disordered" evidence="1">
    <location>
        <begin position="193"/>
        <end position="239"/>
    </location>
</feature>
<accession>A0A167KKB0</accession>
<evidence type="ECO:0000313" key="2">
    <source>
        <dbReference type="EMBL" id="KZO94729.1"/>
    </source>
</evidence>
<dbReference type="GO" id="GO:0045046">
    <property type="term" value="P:protein import into peroxisome membrane"/>
    <property type="evidence" value="ECO:0007669"/>
    <property type="project" value="TreeGrafter"/>
</dbReference>
<dbReference type="Pfam" id="PF04882">
    <property type="entry name" value="Peroxin-3"/>
    <property type="match status" value="1"/>
</dbReference>
<feature type="compositionally biased region" description="Low complexity" evidence="1">
    <location>
        <begin position="230"/>
        <end position="239"/>
    </location>
</feature>
<reference evidence="2 3" key="1">
    <citation type="journal article" date="2016" name="Mol. Biol. Evol.">
        <title>Comparative Genomics of Early-Diverging Mushroom-Forming Fungi Provides Insights into the Origins of Lignocellulose Decay Capabilities.</title>
        <authorList>
            <person name="Nagy L.G."/>
            <person name="Riley R."/>
            <person name="Tritt A."/>
            <person name="Adam C."/>
            <person name="Daum C."/>
            <person name="Floudas D."/>
            <person name="Sun H."/>
            <person name="Yadav J.S."/>
            <person name="Pangilinan J."/>
            <person name="Larsson K.H."/>
            <person name="Matsuura K."/>
            <person name="Barry K."/>
            <person name="Labutti K."/>
            <person name="Kuo R."/>
            <person name="Ohm R.A."/>
            <person name="Bhattacharya S.S."/>
            <person name="Shirouzu T."/>
            <person name="Yoshinaga Y."/>
            <person name="Martin F.M."/>
            <person name="Grigoriev I.V."/>
            <person name="Hibbett D.S."/>
        </authorList>
    </citation>
    <scope>NUCLEOTIDE SEQUENCE [LARGE SCALE GENOMIC DNA]</scope>
    <source>
        <strain evidence="2 3">TUFC12733</strain>
    </source>
</reference>
<keyword evidence="3" id="KW-1185">Reference proteome</keyword>
<dbReference type="GO" id="GO:0030674">
    <property type="term" value="F:protein-macromolecule adaptor activity"/>
    <property type="evidence" value="ECO:0007669"/>
    <property type="project" value="TreeGrafter"/>
</dbReference>
<dbReference type="Proteomes" id="UP000076738">
    <property type="component" value="Unassembled WGS sequence"/>
</dbReference>
<feature type="compositionally biased region" description="Polar residues" evidence="1">
    <location>
        <begin position="205"/>
        <end position="224"/>
    </location>
</feature>
<evidence type="ECO:0000256" key="1">
    <source>
        <dbReference type="SAM" id="MobiDB-lite"/>
    </source>
</evidence>
<dbReference type="PANTHER" id="PTHR28080">
    <property type="entry name" value="PEROXISOMAL BIOGENESIS FACTOR 3"/>
    <property type="match status" value="1"/>
</dbReference>
<protein>
    <recommendedName>
        <fullName evidence="4">Peroxin-3</fullName>
    </recommendedName>
</protein>
<feature type="compositionally biased region" description="Low complexity" evidence="1">
    <location>
        <begin position="92"/>
        <end position="126"/>
    </location>
</feature>